<keyword evidence="2" id="KW-0804">Transcription</keyword>
<dbReference type="RefSeq" id="XP_049315365.1">
    <property type="nucleotide sequence ID" value="XM_049459408.1"/>
</dbReference>
<evidence type="ECO:0000313" key="9">
    <source>
        <dbReference type="RefSeq" id="XP_049315364.1"/>
    </source>
</evidence>
<evidence type="ECO:0000313" key="7">
    <source>
        <dbReference type="Proteomes" id="UP001652620"/>
    </source>
</evidence>
<evidence type="ECO:0000313" key="11">
    <source>
        <dbReference type="RefSeq" id="XP_049315366.1"/>
    </source>
</evidence>
<reference evidence="8 9" key="1">
    <citation type="submission" date="2025-05" db="UniProtKB">
        <authorList>
            <consortium name="RefSeq"/>
        </authorList>
    </citation>
    <scope>IDENTIFICATION</scope>
    <source>
        <tissue evidence="8 9">Adult</tissue>
    </source>
</reference>
<dbReference type="Gene3D" id="3.30.160.60">
    <property type="entry name" value="Classic Zinc Finger"/>
    <property type="match status" value="5"/>
</dbReference>
<dbReference type="SMART" id="SM00317">
    <property type="entry name" value="SET"/>
    <property type="match status" value="1"/>
</dbReference>
<dbReference type="InterPro" id="IPR050331">
    <property type="entry name" value="Zinc_finger"/>
</dbReference>
<keyword evidence="3" id="KW-0863">Zinc-finger</keyword>
<proteinExistence type="predicted"/>
<dbReference type="PROSITE" id="PS00028">
    <property type="entry name" value="ZINC_FINGER_C2H2_1"/>
    <property type="match status" value="4"/>
</dbReference>
<dbReference type="PROSITE" id="PS50157">
    <property type="entry name" value="ZINC_FINGER_C2H2_2"/>
    <property type="match status" value="4"/>
</dbReference>
<feature type="domain" description="SET" evidence="6">
    <location>
        <begin position="149"/>
        <end position="280"/>
    </location>
</feature>
<feature type="domain" description="C2H2-type" evidence="5">
    <location>
        <begin position="1066"/>
        <end position="1093"/>
    </location>
</feature>
<evidence type="ECO:0000259" key="5">
    <source>
        <dbReference type="PROSITE" id="PS50157"/>
    </source>
</evidence>
<feature type="compositionally biased region" description="Low complexity" evidence="4">
    <location>
        <begin position="916"/>
        <end position="932"/>
    </location>
</feature>
<name>A0ABM3K1K8_BACDO</name>
<feature type="domain" description="C2H2-type" evidence="5">
    <location>
        <begin position="1010"/>
        <end position="1037"/>
    </location>
</feature>
<feature type="compositionally biased region" description="Gly residues" evidence="4">
    <location>
        <begin position="904"/>
        <end position="913"/>
    </location>
</feature>
<feature type="compositionally biased region" description="Low complexity" evidence="4">
    <location>
        <begin position="19"/>
        <end position="74"/>
    </location>
</feature>
<feature type="compositionally biased region" description="Low complexity" evidence="4">
    <location>
        <begin position="962"/>
        <end position="972"/>
    </location>
</feature>
<keyword evidence="3" id="KW-0862">Zinc</keyword>
<accession>A0ABM3K1K8</accession>
<organism evidence="7 10">
    <name type="scientific">Bactrocera dorsalis</name>
    <name type="common">Oriental fruit fly</name>
    <name type="synonym">Dacus dorsalis</name>
    <dbReference type="NCBI Taxonomy" id="27457"/>
    <lineage>
        <taxon>Eukaryota</taxon>
        <taxon>Metazoa</taxon>
        <taxon>Ecdysozoa</taxon>
        <taxon>Arthropoda</taxon>
        <taxon>Hexapoda</taxon>
        <taxon>Insecta</taxon>
        <taxon>Pterygota</taxon>
        <taxon>Neoptera</taxon>
        <taxon>Endopterygota</taxon>
        <taxon>Diptera</taxon>
        <taxon>Brachycera</taxon>
        <taxon>Muscomorpha</taxon>
        <taxon>Tephritoidea</taxon>
        <taxon>Tephritidae</taxon>
        <taxon>Bactrocera</taxon>
        <taxon>Bactrocera</taxon>
    </lineage>
</organism>
<feature type="domain" description="C2H2-type" evidence="5">
    <location>
        <begin position="1038"/>
        <end position="1065"/>
    </location>
</feature>
<dbReference type="PANTHER" id="PTHR16515:SF59">
    <property type="entry name" value="PR DOMAIN ZINC FINGER PROTEIN 1"/>
    <property type="match status" value="1"/>
</dbReference>
<dbReference type="RefSeq" id="XP_049315364.1">
    <property type="nucleotide sequence ID" value="XM_049459407.1"/>
</dbReference>
<evidence type="ECO:0000256" key="3">
    <source>
        <dbReference type="PROSITE-ProRule" id="PRU00042"/>
    </source>
</evidence>
<feature type="region of interest" description="Disordered" evidence="4">
    <location>
        <begin position="416"/>
        <end position="455"/>
    </location>
</feature>
<feature type="region of interest" description="Disordered" evidence="4">
    <location>
        <begin position="1183"/>
        <end position="1207"/>
    </location>
</feature>
<feature type="region of interest" description="Disordered" evidence="4">
    <location>
        <begin position="467"/>
        <end position="541"/>
    </location>
</feature>
<keyword evidence="1" id="KW-0805">Transcription regulation</keyword>
<dbReference type="InterPro" id="IPR001214">
    <property type="entry name" value="SET_dom"/>
</dbReference>
<evidence type="ECO:0000256" key="4">
    <source>
        <dbReference type="SAM" id="MobiDB-lite"/>
    </source>
</evidence>
<feature type="compositionally biased region" description="Low complexity" evidence="4">
    <location>
        <begin position="444"/>
        <end position="455"/>
    </location>
</feature>
<feature type="compositionally biased region" description="Polar residues" evidence="4">
    <location>
        <begin position="973"/>
        <end position="988"/>
    </location>
</feature>
<dbReference type="InterPro" id="IPR044413">
    <property type="entry name" value="PRDM1_PR-SET"/>
</dbReference>
<feature type="domain" description="C2H2-type" evidence="5">
    <location>
        <begin position="1094"/>
        <end position="1121"/>
    </location>
</feature>
<dbReference type="GeneID" id="105234068"/>
<dbReference type="PANTHER" id="PTHR16515">
    <property type="entry name" value="PR DOMAIN ZINC FINGER PROTEIN"/>
    <property type="match status" value="1"/>
</dbReference>
<feature type="region of interest" description="Disordered" evidence="4">
    <location>
        <begin position="1222"/>
        <end position="1264"/>
    </location>
</feature>
<dbReference type="RefSeq" id="XP_049315363.1">
    <property type="nucleotide sequence ID" value="XM_049459406.1"/>
</dbReference>
<feature type="compositionally biased region" description="Low complexity" evidence="4">
    <location>
        <begin position="1196"/>
        <end position="1207"/>
    </location>
</feature>
<evidence type="ECO:0000313" key="10">
    <source>
        <dbReference type="RefSeq" id="XP_049315365.1"/>
    </source>
</evidence>
<sequence>MNVQLAQQSAAHTSRKHCNNSSTSISRISNNNTNNNMNTTVNTQSQQQQQQPANNRTMSTATTSTPTLSHRTLSPAIVPPLPTATTSTAACTATTAPMRSARSPSPDGTQDYDVTRMREEDFERLAVYIVPDVQCERGIANRADRTLPRSLTLKPSMVFSTPNVKTEGVWSTGVIPRGTRFGPFEGVPTPNYPNDTNKARYFWRVQETRHITYGNIKIFKDDYFYYLDGSDRAQANWMRYVASAYSLSVMNLVACQHQENIYFYTTRDIMPNEELMVWYCKDFARRLGYDVDPERTIFGACKQAVDDDEEAEADAEDEDVTSNAPATSTLLLSHKAKLRSNSPYCMPAPEIPPEVAYNHITYVMGLPIPPLPAVVAGNATTVSRRSITPSPSPPSCRDANASHMPQHLVGLPHIQHAQSTQRSGAHQLSTQQLPATHLQHHHQQMQQQQQHQTVLHLKQEPSASVIVRERSPASSECGLKEAKDVAGSPLPHKDTHYEHQLTPNDGSVRSVRSDEGYHSNEYHEDGLTPPEDSSDSESEHNYVLDCSKKAIAPKETVITHPQKTAVAAAVAAAAAAANSNSNATVNSNCATVTQVTPAVVSSAAGAMDCVGGGDKNEYRKFKVKMPLKYEFKNSKCAIKTEAMCHLNNTNNSKQNTSDELPTVGATSSEDDLLAANEATPACTSSTQLDDEAMDVDHLPGSTTQQQHASSTVIMVDRSLNNSNGHATRTIVPLNKAYYEAETSTPPPLPPTATQSASAAGVAYMRFTPPSSSILETILTGQHRLEAAAAAAAACRQANAATPPPSSPTEMAYSYKKSHRYGNAVSPDSSSNLAQAPDMHAAALHDTEMLIASSRGSMKDDCSPPPAPGHDVKFSPAHVAHSAFVSDGHQTPPYSAYSPYSSGSVNGGAPGGGHPLSHMPTSTFHSPPHSSHSPFERQWDGSSGSTPNLHLLQSSSQMLMKPLRISPPSSLSPDGNSCPRSGSPLSPNSLAARGYRSLPYPLKKKDGKMHYECNVCCKTFGQLSNLKVHLRTHSGERPFKCNVCTKSFTQLAHLQKHHLVHTGEKPHQCDICKKRFSSTSNLKTHLRLHSGQKPYACDLCPQKFTQFVHLKLHKRLHTNDRPYVCQGCDKKYISASGLRTHWKTTSCKPNDLEEELAMAAAATSECLDKYVPEPDSREAFEHMQQQMHPHLRHLPPSSNGAGSHANAAVRPTSPRLISINPLHQQQTQQQQTHAHLQQQHAAMLQQHAAAAAAQHLSGTTTNPNAAASMLLGSTAQQQQHHHSLQQQQQQHLQQQQQQLLQQQQQQAHPLKASLKQQMHLLPPGAANGSGAGAVNSPPGVAPNDAYMSVSHAHAAAAAAHAAAAAAAAAAHAAAAHQHAQNQESRPSVIESSQPMIIECT</sequence>
<gene>
    <name evidence="8 9 10 11" type="primary">LOC105234068</name>
</gene>
<feature type="region of interest" description="Disordered" evidence="4">
    <location>
        <begin position="904"/>
        <end position="949"/>
    </location>
</feature>
<protein>
    <submittedName>
        <fullName evidence="8 9">Zinc finger protein rotund isoform X1</fullName>
    </submittedName>
</protein>
<dbReference type="PROSITE" id="PS50280">
    <property type="entry name" value="SET"/>
    <property type="match status" value="1"/>
</dbReference>
<evidence type="ECO:0000259" key="6">
    <source>
        <dbReference type="PROSITE" id="PS50280"/>
    </source>
</evidence>
<evidence type="ECO:0000313" key="8">
    <source>
        <dbReference type="RefSeq" id="XP_049315363.1"/>
    </source>
</evidence>
<evidence type="ECO:0000256" key="1">
    <source>
        <dbReference type="ARBA" id="ARBA00023015"/>
    </source>
</evidence>
<dbReference type="InterPro" id="IPR036236">
    <property type="entry name" value="Znf_C2H2_sf"/>
</dbReference>
<feature type="compositionally biased region" description="Basic and acidic residues" evidence="4">
    <location>
        <begin position="511"/>
        <end position="526"/>
    </location>
</feature>
<dbReference type="InterPro" id="IPR046341">
    <property type="entry name" value="SET_dom_sf"/>
</dbReference>
<dbReference type="Pfam" id="PF21549">
    <property type="entry name" value="PRDM2_PR"/>
    <property type="match status" value="1"/>
</dbReference>
<feature type="compositionally biased region" description="Polar residues" evidence="4">
    <location>
        <begin position="1"/>
        <end position="12"/>
    </location>
</feature>
<keyword evidence="3" id="KW-0479">Metal-binding</keyword>
<dbReference type="SUPFAM" id="SSF57667">
    <property type="entry name" value="beta-beta-alpha zinc fingers"/>
    <property type="match status" value="3"/>
</dbReference>
<feature type="compositionally biased region" description="Low complexity" evidence="4">
    <location>
        <begin position="1222"/>
        <end position="1255"/>
    </location>
</feature>
<evidence type="ECO:0000256" key="2">
    <source>
        <dbReference type="ARBA" id="ARBA00023163"/>
    </source>
</evidence>
<dbReference type="SMART" id="SM00355">
    <property type="entry name" value="ZnF_C2H2"/>
    <property type="match status" value="5"/>
</dbReference>
<feature type="region of interest" description="Disordered" evidence="4">
    <location>
        <begin position="1"/>
        <end position="74"/>
    </location>
</feature>
<dbReference type="Gene3D" id="2.170.270.10">
    <property type="entry name" value="SET domain"/>
    <property type="match status" value="1"/>
</dbReference>
<dbReference type="SUPFAM" id="SSF82199">
    <property type="entry name" value="SET domain"/>
    <property type="match status" value="1"/>
</dbReference>
<dbReference type="RefSeq" id="XP_049315366.1">
    <property type="nucleotide sequence ID" value="XM_049459409.1"/>
</dbReference>
<dbReference type="InterPro" id="IPR013087">
    <property type="entry name" value="Znf_C2H2_type"/>
</dbReference>
<dbReference type="Pfam" id="PF00096">
    <property type="entry name" value="zf-C2H2"/>
    <property type="match status" value="4"/>
</dbReference>
<feature type="region of interest" description="Disordered" evidence="4">
    <location>
        <begin position="962"/>
        <end position="992"/>
    </location>
</feature>
<dbReference type="CDD" id="cd19187">
    <property type="entry name" value="PR-SET_PRDM1"/>
    <property type="match status" value="1"/>
</dbReference>
<keyword evidence="7" id="KW-1185">Reference proteome</keyword>
<feature type="compositionally biased region" description="Polar residues" evidence="4">
    <location>
        <begin position="416"/>
        <end position="434"/>
    </location>
</feature>
<dbReference type="Proteomes" id="UP001652620">
    <property type="component" value="Chromosome 5"/>
</dbReference>